<dbReference type="CDD" id="cd09854">
    <property type="entry name" value="PIN_VapC-like"/>
    <property type="match status" value="1"/>
</dbReference>
<reference evidence="2 3" key="1">
    <citation type="journal article" date="2017" name="Front. Microbiol.">
        <title>Comparative Genomic Analysis of the Class Epsilonproteobacteria and Proposed Reclassification to Epsilonbacteraeota (phyl. nov.).</title>
        <authorList>
            <person name="Waite D.W."/>
            <person name="Vanwonterghem I."/>
            <person name="Rinke C."/>
            <person name="Parks D.H."/>
            <person name="Zhang Y."/>
            <person name="Takai K."/>
            <person name="Sievert S.M."/>
            <person name="Simon J."/>
            <person name="Campbell B.J."/>
            <person name="Hanson T.E."/>
            <person name="Woyke T."/>
            <person name="Klotz M.G."/>
            <person name="Hugenholtz P."/>
        </authorList>
    </citation>
    <scope>NUCLEOTIDE SEQUENCE [LARGE SCALE GENOMIC DNA]</scope>
    <source>
        <strain evidence="2">UBA12443</strain>
    </source>
</reference>
<dbReference type="Gene3D" id="3.40.50.1010">
    <property type="entry name" value="5'-nuclease"/>
    <property type="match status" value="1"/>
</dbReference>
<organism evidence="2 3">
    <name type="scientific">Sulfuricurvum kujiense</name>
    <dbReference type="NCBI Taxonomy" id="148813"/>
    <lineage>
        <taxon>Bacteria</taxon>
        <taxon>Pseudomonadati</taxon>
        <taxon>Campylobacterota</taxon>
        <taxon>Epsilonproteobacteria</taxon>
        <taxon>Campylobacterales</taxon>
        <taxon>Sulfurimonadaceae</taxon>
        <taxon>Sulfuricurvum</taxon>
    </lineage>
</organism>
<dbReference type="Proteomes" id="UP000228859">
    <property type="component" value="Unassembled WGS sequence"/>
</dbReference>
<evidence type="ECO:0000313" key="2">
    <source>
        <dbReference type="EMBL" id="DAB38322.1"/>
    </source>
</evidence>
<accession>A0A2D3WAG8</accession>
<feature type="domain" description="PIN" evidence="1">
    <location>
        <begin position="4"/>
        <end position="122"/>
    </location>
</feature>
<dbReference type="InterPro" id="IPR002716">
    <property type="entry name" value="PIN_dom"/>
</dbReference>
<dbReference type="AlphaFoldDB" id="A0A2D3WAG8"/>
<dbReference type="InterPro" id="IPR029060">
    <property type="entry name" value="PIN-like_dom_sf"/>
</dbReference>
<evidence type="ECO:0000313" key="3">
    <source>
        <dbReference type="Proteomes" id="UP000228859"/>
    </source>
</evidence>
<name>A0A2D3WAG8_9BACT</name>
<dbReference type="EMBL" id="DLUI01000093">
    <property type="protein sequence ID" value="DAB38322.1"/>
    <property type="molecule type" value="Genomic_DNA"/>
</dbReference>
<dbReference type="RefSeq" id="WP_303663021.1">
    <property type="nucleotide sequence ID" value="NZ_DLUI01000093.1"/>
</dbReference>
<proteinExistence type="predicted"/>
<dbReference type="SUPFAM" id="SSF88723">
    <property type="entry name" value="PIN domain-like"/>
    <property type="match status" value="1"/>
</dbReference>
<dbReference type="Pfam" id="PF01850">
    <property type="entry name" value="PIN"/>
    <property type="match status" value="1"/>
</dbReference>
<gene>
    <name evidence="2" type="ORF">CFH83_06605</name>
</gene>
<sequence length="131" mass="14995">MAKYFLDANIILDLIDSDRGNITLTREFIKESIISGNELCTSCDIFTTVYYVASKKLSSKNIIAELEKLLTFIDVIAIDIDTIKEAMGLMGDKDDFEDMLQYVCALRSRSDLIVTNDKNFYRGEIELRFLK</sequence>
<protein>
    <recommendedName>
        <fullName evidence="1">PIN domain-containing protein</fullName>
    </recommendedName>
</protein>
<evidence type="ECO:0000259" key="1">
    <source>
        <dbReference type="Pfam" id="PF01850"/>
    </source>
</evidence>
<comment type="caution">
    <text evidence="2">The sequence shown here is derived from an EMBL/GenBank/DDBJ whole genome shotgun (WGS) entry which is preliminary data.</text>
</comment>